<proteinExistence type="predicted"/>
<dbReference type="EMBL" id="JACHEK010000006">
    <property type="protein sequence ID" value="MBB6145260.1"/>
    <property type="molecule type" value="Genomic_DNA"/>
</dbReference>
<reference evidence="2 3" key="1">
    <citation type="submission" date="2020-08" db="EMBL/GenBank/DDBJ databases">
        <title>Genomic Encyclopedia of Type Strains, Phase IV (KMG-IV): sequencing the most valuable type-strain genomes for metagenomic binning, comparative biology and taxonomic classification.</title>
        <authorList>
            <person name="Goeker M."/>
        </authorList>
    </citation>
    <scope>NUCLEOTIDE SEQUENCE [LARGE SCALE GENOMIC DNA]</scope>
    <source>
        <strain evidence="2 3">DSM 103733</strain>
    </source>
</reference>
<protein>
    <recommendedName>
        <fullName evidence="4">Enterochelin esterase</fullName>
    </recommendedName>
</protein>
<evidence type="ECO:0000256" key="1">
    <source>
        <dbReference type="SAM" id="SignalP"/>
    </source>
</evidence>
<evidence type="ECO:0000313" key="2">
    <source>
        <dbReference type="EMBL" id="MBB6145260.1"/>
    </source>
</evidence>
<organism evidence="2 3">
    <name type="scientific">Silvibacterium bohemicum</name>
    <dbReference type="NCBI Taxonomy" id="1577686"/>
    <lineage>
        <taxon>Bacteria</taxon>
        <taxon>Pseudomonadati</taxon>
        <taxon>Acidobacteriota</taxon>
        <taxon>Terriglobia</taxon>
        <taxon>Terriglobales</taxon>
        <taxon>Acidobacteriaceae</taxon>
        <taxon>Silvibacterium</taxon>
    </lineage>
</organism>
<dbReference type="OrthoDB" id="9768282at2"/>
<dbReference type="RefSeq" id="WP_050061633.1">
    <property type="nucleotide sequence ID" value="NZ_JACHEK010000006.1"/>
</dbReference>
<dbReference type="PROSITE" id="PS51257">
    <property type="entry name" value="PROKAR_LIPOPROTEIN"/>
    <property type="match status" value="1"/>
</dbReference>
<dbReference type="PANTHER" id="PTHR48098">
    <property type="entry name" value="ENTEROCHELIN ESTERASE-RELATED"/>
    <property type="match status" value="1"/>
</dbReference>
<dbReference type="Pfam" id="PF00756">
    <property type="entry name" value="Esterase"/>
    <property type="match status" value="1"/>
</dbReference>
<dbReference type="Gene3D" id="3.40.50.1820">
    <property type="entry name" value="alpha/beta hydrolase"/>
    <property type="match status" value="1"/>
</dbReference>
<keyword evidence="1" id="KW-0732">Signal</keyword>
<evidence type="ECO:0008006" key="4">
    <source>
        <dbReference type="Google" id="ProtNLM"/>
    </source>
</evidence>
<comment type="caution">
    <text evidence="2">The sequence shown here is derived from an EMBL/GenBank/DDBJ whole genome shotgun (WGS) entry which is preliminary data.</text>
</comment>
<sequence>MHRCRIAALYALVSWFACAAATAQSSAHLFFRVTLGQQAPAAASGRILIFLTEGSGATAVDDDPFSPKPVYAAAKEVTQLKPGGSVEVDTDDLVYPHGFSTLKPGNYQVQAVLDTRHTYDYSGRGEGDLISKVVALTDWTPGKGSEPSLTLTEAVAERAPRTPLTAEQEHAAHLEDFVSPVLSRFFGTPVHMRAWVILPPGYQANQKERYLSVYWTHGFTATLASCKQSGAAIYKRMAEGKMPPMIWVMLDESWATGTHEFTNSANNGPWGSALTAEFMPYLEAKYRMDSTVHGRFLQGHSSGGWATLQLQVNYPGIFGGTWSTSPDPSDFHDFTGVDLYAPHANMYHRPDGTPYPLVRDHDKVLGTAEGFAKMERVLGEYGGQFGSFDWVFSPRGADGRPLPMFNRDTGDVDPQVVAYWRDHYDLAHKVTTEWSVRGPALRGKIHVFVGTADTFYLDGAAHKFDAVLRSLNADAHFTFIENRTHFDLYKVGDDRAGLLDRIGAEMWAAGHNGQQWKGK</sequence>
<dbReference type="InterPro" id="IPR050583">
    <property type="entry name" value="Mycobacterial_A85_antigen"/>
</dbReference>
<dbReference type="Proteomes" id="UP000538666">
    <property type="component" value="Unassembled WGS sequence"/>
</dbReference>
<dbReference type="SUPFAM" id="SSF53474">
    <property type="entry name" value="alpha/beta-Hydrolases"/>
    <property type="match status" value="1"/>
</dbReference>
<dbReference type="InterPro" id="IPR000801">
    <property type="entry name" value="Esterase-like"/>
</dbReference>
<gene>
    <name evidence="2" type="ORF">HNQ77_003218</name>
</gene>
<evidence type="ECO:0000313" key="3">
    <source>
        <dbReference type="Proteomes" id="UP000538666"/>
    </source>
</evidence>
<name>A0A841JVT5_9BACT</name>
<dbReference type="AlphaFoldDB" id="A0A841JVT5"/>
<dbReference type="InterPro" id="IPR029058">
    <property type="entry name" value="AB_hydrolase_fold"/>
</dbReference>
<feature type="signal peptide" evidence="1">
    <location>
        <begin position="1"/>
        <end position="19"/>
    </location>
</feature>
<accession>A0A841JVT5</accession>
<dbReference type="PANTHER" id="PTHR48098:SF3">
    <property type="entry name" value="IRON(III) ENTEROBACTIN ESTERASE"/>
    <property type="match status" value="1"/>
</dbReference>
<feature type="chain" id="PRO_5032896851" description="Enterochelin esterase" evidence="1">
    <location>
        <begin position="20"/>
        <end position="519"/>
    </location>
</feature>
<keyword evidence="3" id="KW-1185">Reference proteome</keyword>